<dbReference type="InterPro" id="IPR049625">
    <property type="entry name" value="Glyco_transf_61_cat"/>
</dbReference>
<organism evidence="3 4">
    <name type="scientific">Durusdinium trenchii</name>
    <dbReference type="NCBI Taxonomy" id="1381693"/>
    <lineage>
        <taxon>Eukaryota</taxon>
        <taxon>Sar</taxon>
        <taxon>Alveolata</taxon>
        <taxon>Dinophyceae</taxon>
        <taxon>Suessiales</taxon>
        <taxon>Symbiodiniaceae</taxon>
        <taxon>Durusdinium</taxon>
    </lineage>
</organism>
<sequence length="476" mass="53595">MEISEAKTPEPIPTRPSTVHRAVGVSVSVALLLGGHLLAFKASYSEAPLDLNLHSNETESTSLAPNANASGRCKLLPGVPDVTLLMAPSLNTTESRHIYDIFLKNTKQRISASVNDVLDVDTVHQGRFLYPDSSRQSQGVFATVISWHGQADRLLNDFWYLPPRGANDLQSCHLELREPVLLFRGWTFPSFQYGHLLHDLLPMLVWMASRYPKTKLIVVLDEEEKIRRFLQWFNMDLFHRAIFIPEETTVCAETIHAVVPKMASCNHPISLRILQPNKHLRQQIAKFLPTYPANRVVYQTRLGTAHHGRLVSESHSKEIVNVTKEVLQRHGFPEEIMIFTGKFNGETASFQDQYRIFNSAFLVLGPHGTGLSNILWMRCDIPVAVIEFFCSVHALHVRGCKRQGQVRQGSVWSHTGGCAWAKYFLVPVKDVKDVDGSSSEMSDFMLVDLEALSMALSQALLHVAGRKQWPWLTSIS</sequence>
<evidence type="ECO:0000313" key="3">
    <source>
        <dbReference type="EMBL" id="CAK9045066.1"/>
    </source>
</evidence>
<keyword evidence="4" id="KW-1185">Reference proteome</keyword>
<dbReference type="Pfam" id="PF04577">
    <property type="entry name" value="Glyco_transf_61"/>
    <property type="match status" value="1"/>
</dbReference>
<dbReference type="EMBL" id="CAXAMN010014780">
    <property type="protein sequence ID" value="CAK9044326.1"/>
    <property type="molecule type" value="Genomic_DNA"/>
</dbReference>
<feature type="domain" description="Glycosyltransferase 61 catalytic" evidence="1">
    <location>
        <begin position="193"/>
        <end position="378"/>
    </location>
</feature>
<evidence type="ECO:0000313" key="4">
    <source>
        <dbReference type="Proteomes" id="UP001642484"/>
    </source>
</evidence>
<protein>
    <recommendedName>
        <fullName evidence="1">Glycosyltransferase 61 catalytic domain-containing protein</fullName>
    </recommendedName>
</protein>
<evidence type="ECO:0000313" key="2">
    <source>
        <dbReference type="EMBL" id="CAK9044326.1"/>
    </source>
</evidence>
<name>A0ABP0M217_9DINO</name>
<accession>A0ABP0M217</accession>
<proteinExistence type="predicted"/>
<dbReference type="EMBL" id="CAXAMN010015113">
    <property type="protein sequence ID" value="CAK9045066.1"/>
    <property type="molecule type" value="Genomic_DNA"/>
</dbReference>
<reference evidence="3 4" key="1">
    <citation type="submission" date="2024-02" db="EMBL/GenBank/DDBJ databases">
        <authorList>
            <person name="Chen Y."/>
            <person name="Shah S."/>
            <person name="Dougan E. K."/>
            <person name="Thang M."/>
            <person name="Chan C."/>
        </authorList>
    </citation>
    <scope>NUCLEOTIDE SEQUENCE [LARGE SCALE GENOMIC DNA]</scope>
</reference>
<gene>
    <name evidence="2" type="ORF">CCMP2556_LOCUS23346</name>
    <name evidence="3" type="ORF">CCMP2556_LOCUS23619</name>
</gene>
<dbReference type="Proteomes" id="UP001642484">
    <property type="component" value="Unassembled WGS sequence"/>
</dbReference>
<evidence type="ECO:0000259" key="1">
    <source>
        <dbReference type="Pfam" id="PF04577"/>
    </source>
</evidence>
<comment type="caution">
    <text evidence="3">The sequence shown here is derived from an EMBL/GenBank/DDBJ whole genome shotgun (WGS) entry which is preliminary data.</text>
</comment>